<dbReference type="STRING" id="1123010.SAMN02745724_05423"/>
<dbReference type="Proteomes" id="UP000198862">
    <property type="component" value="Unassembled WGS sequence"/>
</dbReference>
<proteinExistence type="predicted"/>
<dbReference type="InterPro" id="IPR011006">
    <property type="entry name" value="CheY-like_superfamily"/>
</dbReference>
<evidence type="ECO:0000256" key="1">
    <source>
        <dbReference type="PROSITE-ProRule" id="PRU00169"/>
    </source>
</evidence>
<accession>A0A1I1V4K6</accession>
<dbReference type="CDD" id="cd17589">
    <property type="entry name" value="REC_TPR"/>
    <property type="match status" value="1"/>
</dbReference>
<keyword evidence="5" id="KW-1185">Reference proteome</keyword>
<reference evidence="4 5" key="1">
    <citation type="submission" date="2016-10" db="EMBL/GenBank/DDBJ databases">
        <authorList>
            <person name="de Groot N.N."/>
        </authorList>
    </citation>
    <scope>NUCLEOTIDE SEQUENCE [LARGE SCALE GENOMIC DNA]</scope>
    <source>
        <strain evidence="4 5">DSM 6059</strain>
    </source>
</reference>
<feature type="repeat" description="TPR" evidence="2">
    <location>
        <begin position="474"/>
        <end position="507"/>
    </location>
</feature>
<dbReference type="InterPro" id="IPR019734">
    <property type="entry name" value="TPR_rpt"/>
</dbReference>
<name>A0A1I1V4K6_9GAMM</name>
<dbReference type="InterPro" id="IPR011990">
    <property type="entry name" value="TPR-like_helical_dom_sf"/>
</dbReference>
<sequence length="566" mass="65039">MYHLHLSATDLFNILIDTHFKFYILMIQRKFNKTKVLIIDDQPLAQSYMKQSLESIGFRDLICAERAQTALRLCQNNKFDLILCSFNLGKDKDGYHLYEELKNKKLVKRTTGFIFISAETSSALVHSVIELQPDDFLAKPFSQKELSIRIEKLLNRKTTLAQIYDFIDVENYSKALKTIQAKLAAAKISHYTPILLRLKGELLLKLSRFAEAKEFFKSVLNIQKFTWAKIGLVESLIANSEFKLAHSLLGSMLERAETRLVAYDLLSKLELQLKNYDNAQDYLVGATQMAPRNINRQHSLVNIARLNHDYEHNYAANRNILKFAKNSIHDNPNIYLNVARAGVDYALTTDHAELVTRLTRQSSECLNELKMQFPDADTQEQLDILHARIHYLKDEREKALALISQLDSFDDQIRSIDDALDKAKALHELGFHYKASILFEKINAHCLKYKLDDSTLIAYVSQERQERDEIKHGPRELNNNAVEQYQKGQFPKAIETFSQAFRVMPKNASIALNLLQSMINAAPGGESLNSALIEKCKKAIEAEKLDTEQQQRFDKLKEQLSSTYKL</sequence>
<dbReference type="AlphaFoldDB" id="A0A1I1V4K6"/>
<dbReference type="PANTHER" id="PTHR43228:SF1">
    <property type="entry name" value="TWO-COMPONENT RESPONSE REGULATOR ARR22"/>
    <property type="match status" value="1"/>
</dbReference>
<dbReference type="SMART" id="SM00028">
    <property type="entry name" value="TPR"/>
    <property type="match status" value="3"/>
</dbReference>
<dbReference type="SUPFAM" id="SSF48452">
    <property type="entry name" value="TPR-like"/>
    <property type="match status" value="1"/>
</dbReference>
<dbReference type="InterPro" id="IPR052048">
    <property type="entry name" value="ST_Response_Regulator"/>
</dbReference>
<dbReference type="Gene3D" id="1.25.40.10">
    <property type="entry name" value="Tetratricopeptide repeat domain"/>
    <property type="match status" value="2"/>
</dbReference>
<keyword evidence="2" id="KW-0802">TPR repeat</keyword>
<dbReference type="EMBL" id="FOLO01000109">
    <property type="protein sequence ID" value="SFD77946.1"/>
    <property type="molecule type" value="Genomic_DNA"/>
</dbReference>
<dbReference type="InterPro" id="IPR001789">
    <property type="entry name" value="Sig_transdc_resp-reg_receiver"/>
</dbReference>
<dbReference type="Pfam" id="PF00072">
    <property type="entry name" value="Response_reg"/>
    <property type="match status" value="1"/>
</dbReference>
<dbReference type="PANTHER" id="PTHR43228">
    <property type="entry name" value="TWO-COMPONENT RESPONSE REGULATOR"/>
    <property type="match status" value="1"/>
</dbReference>
<dbReference type="GO" id="GO:0000160">
    <property type="term" value="P:phosphorelay signal transduction system"/>
    <property type="evidence" value="ECO:0007669"/>
    <property type="project" value="InterPro"/>
</dbReference>
<evidence type="ECO:0000256" key="2">
    <source>
        <dbReference type="PROSITE-ProRule" id="PRU00339"/>
    </source>
</evidence>
<protein>
    <submittedName>
        <fullName evidence="4">Tetratricopeptide repeat-containing protein</fullName>
    </submittedName>
</protein>
<evidence type="ECO:0000313" key="4">
    <source>
        <dbReference type="EMBL" id="SFD77946.1"/>
    </source>
</evidence>
<evidence type="ECO:0000313" key="5">
    <source>
        <dbReference type="Proteomes" id="UP000198862"/>
    </source>
</evidence>
<feature type="domain" description="Response regulatory" evidence="3">
    <location>
        <begin position="35"/>
        <end position="154"/>
    </location>
</feature>
<comment type="caution">
    <text evidence="1">Lacks conserved residue(s) required for the propagation of feature annotation.</text>
</comment>
<gene>
    <name evidence="4" type="ORF">SAMN02745724_05423</name>
</gene>
<dbReference type="PROSITE" id="PS50110">
    <property type="entry name" value="RESPONSE_REGULATORY"/>
    <property type="match status" value="1"/>
</dbReference>
<dbReference type="Gene3D" id="3.40.50.2300">
    <property type="match status" value="1"/>
</dbReference>
<organism evidence="4 5">
    <name type="scientific">Pseudoalteromonas denitrificans DSM 6059</name>
    <dbReference type="NCBI Taxonomy" id="1123010"/>
    <lineage>
        <taxon>Bacteria</taxon>
        <taxon>Pseudomonadati</taxon>
        <taxon>Pseudomonadota</taxon>
        <taxon>Gammaproteobacteria</taxon>
        <taxon>Alteromonadales</taxon>
        <taxon>Pseudoalteromonadaceae</taxon>
        <taxon>Pseudoalteromonas</taxon>
    </lineage>
</organism>
<dbReference type="PROSITE" id="PS50005">
    <property type="entry name" value="TPR"/>
    <property type="match status" value="1"/>
</dbReference>
<dbReference type="SMART" id="SM00448">
    <property type="entry name" value="REC"/>
    <property type="match status" value="1"/>
</dbReference>
<dbReference type="SUPFAM" id="SSF52172">
    <property type="entry name" value="CheY-like"/>
    <property type="match status" value="1"/>
</dbReference>
<evidence type="ECO:0000259" key="3">
    <source>
        <dbReference type="PROSITE" id="PS50110"/>
    </source>
</evidence>